<accession>A0ABD1X7K9</accession>
<feature type="compositionally biased region" description="Polar residues" evidence="1">
    <location>
        <begin position="1"/>
        <end position="11"/>
    </location>
</feature>
<evidence type="ECO:0000256" key="1">
    <source>
        <dbReference type="SAM" id="MobiDB-lite"/>
    </source>
</evidence>
<gene>
    <name evidence="2" type="ORF">Fot_02505</name>
</gene>
<dbReference type="EMBL" id="JBFOLJ010000001">
    <property type="protein sequence ID" value="KAL2557766.1"/>
    <property type="molecule type" value="Genomic_DNA"/>
</dbReference>
<dbReference type="AlphaFoldDB" id="A0ABD1X7K9"/>
<protein>
    <submittedName>
        <fullName evidence="2">RING/U-box superfamily protein</fullName>
    </submittedName>
</protein>
<comment type="caution">
    <text evidence="2">The sequence shown here is derived from an EMBL/GenBank/DDBJ whole genome shotgun (WGS) entry which is preliminary data.</text>
</comment>
<evidence type="ECO:0000313" key="2">
    <source>
        <dbReference type="EMBL" id="KAL2557766.1"/>
    </source>
</evidence>
<dbReference type="PANTHER" id="PTHR33644">
    <property type="entry name" value="U-BOX DOMAIN-CONTAINING PROTEIN 62-RELATED"/>
    <property type="match status" value="1"/>
</dbReference>
<dbReference type="PANTHER" id="PTHR33644:SF3">
    <property type="entry name" value="RING_U-BOX SUPERFAMILY PROTEIN"/>
    <property type="match status" value="1"/>
</dbReference>
<sequence>MMMHQHQTTPVAPSHQHHHINSAPPSVRSPHQLPSPTPLSLDPNGPARIRLSDILPYDGAPVGPYIKTVEALSGSLMRHNAAVIELGTDDMALIRCALEAARFYFRTRSQSGKGGRGVCMYRAGR</sequence>
<dbReference type="Proteomes" id="UP001604277">
    <property type="component" value="Unassembled WGS sequence"/>
</dbReference>
<organism evidence="2 3">
    <name type="scientific">Forsythia ovata</name>
    <dbReference type="NCBI Taxonomy" id="205694"/>
    <lineage>
        <taxon>Eukaryota</taxon>
        <taxon>Viridiplantae</taxon>
        <taxon>Streptophyta</taxon>
        <taxon>Embryophyta</taxon>
        <taxon>Tracheophyta</taxon>
        <taxon>Spermatophyta</taxon>
        <taxon>Magnoliopsida</taxon>
        <taxon>eudicotyledons</taxon>
        <taxon>Gunneridae</taxon>
        <taxon>Pentapetalae</taxon>
        <taxon>asterids</taxon>
        <taxon>lamiids</taxon>
        <taxon>Lamiales</taxon>
        <taxon>Oleaceae</taxon>
        <taxon>Forsythieae</taxon>
        <taxon>Forsythia</taxon>
    </lineage>
</organism>
<reference evidence="3" key="1">
    <citation type="submission" date="2024-07" db="EMBL/GenBank/DDBJ databases">
        <title>Two chromosome-level genome assemblies of Korean endemic species Abeliophyllum distichum and Forsythia ovata (Oleaceae).</title>
        <authorList>
            <person name="Jang H."/>
        </authorList>
    </citation>
    <scope>NUCLEOTIDE SEQUENCE [LARGE SCALE GENOMIC DNA]</scope>
</reference>
<feature type="region of interest" description="Disordered" evidence="1">
    <location>
        <begin position="1"/>
        <end position="45"/>
    </location>
</feature>
<keyword evidence="3" id="KW-1185">Reference proteome</keyword>
<proteinExistence type="predicted"/>
<name>A0ABD1X7K9_9LAMI</name>
<evidence type="ECO:0000313" key="3">
    <source>
        <dbReference type="Proteomes" id="UP001604277"/>
    </source>
</evidence>